<feature type="compositionally biased region" description="Basic and acidic residues" evidence="1">
    <location>
        <begin position="79"/>
        <end position="90"/>
    </location>
</feature>
<accession>A0A5P1E8J6</accession>
<organism evidence="2 3">
    <name type="scientific">Asparagus officinalis</name>
    <name type="common">Garden asparagus</name>
    <dbReference type="NCBI Taxonomy" id="4686"/>
    <lineage>
        <taxon>Eukaryota</taxon>
        <taxon>Viridiplantae</taxon>
        <taxon>Streptophyta</taxon>
        <taxon>Embryophyta</taxon>
        <taxon>Tracheophyta</taxon>
        <taxon>Spermatophyta</taxon>
        <taxon>Magnoliopsida</taxon>
        <taxon>Liliopsida</taxon>
        <taxon>Asparagales</taxon>
        <taxon>Asparagaceae</taxon>
        <taxon>Asparagoideae</taxon>
        <taxon>Asparagus</taxon>
    </lineage>
</organism>
<dbReference type="EMBL" id="CM007387">
    <property type="protein sequence ID" value="ONK62168.1"/>
    <property type="molecule type" value="Genomic_DNA"/>
</dbReference>
<name>A0A5P1E8J6_ASPOF</name>
<keyword evidence="3" id="KW-1185">Reference proteome</keyword>
<proteinExistence type="predicted"/>
<evidence type="ECO:0000313" key="2">
    <source>
        <dbReference type="EMBL" id="ONK62168.1"/>
    </source>
</evidence>
<sequence length="125" mass="13307">MGLRGAGSDMWKLEGGRRVRECGGCGEAGEGRERALWDGDAACGEGGRQRVRVGGAGGRRRCAWRREVASGEGGGAVREGAKATDTDKGGRGGRISQNPRFQELLEENAMGIRREESEKTKITAD</sequence>
<reference evidence="3" key="1">
    <citation type="journal article" date="2017" name="Nat. Commun.">
        <title>The asparagus genome sheds light on the origin and evolution of a young Y chromosome.</title>
        <authorList>
            <person name="Harkess A."/>
            <person name="Zhou J."/>
            <person name="Xu C."/>
            <person name="Bowers J.E."/>
            <person name="Van der Hulst R."/>
            <person name="Ayyampalayam S."/>
            <person name="Mercati F."/>
            <person name="Riccardi P."/>
            <person name="McKain M.R."/>
            <person name="Kakrana A."/>
            <person name="Tang H."/>
            <person name="Ray J."/>
            <person name="Groenendijk J."/>
            <person name="Arikit S."/>
            <person name="Mathioni S.M."/>
            <person name="Nakano M."/>
            <person name="Shan H."/>
            <person name="Telgmann-Rauber A."/>
            <person name="Kanno A."/>
            <person name="Yue Z."/>
            <person name="Chen H."/>
            <person name="Li W."/>
            <person name="Chen Y."/>
            <person name="Xu X."/>
            <person name="Zhang Y."/>
            <person name="Luo S."/>
            <person name="Chen H."/>
            <person name="Gao J."/>
            <person name="Mao Z."/>
            <person name="Pires J.C."/>
            <person name="Luo M."/>
            <person name="Kudrna D."/>
            <person name="Wing R.A."/>
            <person name="Meyers B.C."/>
            <person name="Yi K."/>
            <person name="Kong H."/>
            <person name="Lavrijsen P."/>
            <person name="Sunseri F."/>
            <person name="Falavigna A."/>
            <person name="Ye Y."/>
            <person name="Leebens-Mack J.H."/>
            <person name="Chen G."/>
        </authorList>
    </citation>
    <scope>NUCLEOTIDE SEQUENCE [LARGE SCALE GENOMIC DNA]</scope>
    <source>
        <strain evidence="3">cv. DH0086</strain>
    </source>
</reference>
<dbReference type="AlphaFoldDB" id="A0A5P1E8J6"/>
<protein>
    <submittedName>
        <fullName evidence="2">Uncharacterized protein</fullName>
    </submittedName>
</protein>
<evidence type="ECO:0000256" key="1">
    <source>
        <dbReference type="SAM" id="MobiDB-lite"/>
    </source>
</evidence>
<feature type="compositionally biased region" description="Basic and acidic residues" evidence="1">
    <location>
        <begin position="112"/>
        <end position="125"/>
    </location>
</feature>
<feature type="region of interest" description="Disordered" evidence="1">
    <location>
        <begin position="68"/>
        <end position="125"/>
    </location>
</feature>
<evidence type="ECO:0000313" key="3">
    <source>
        <dbReference type="Proteomes" id="UP000243459"/>
    </source>
</evidence>
<gene>
    <name evidence="2" type="ORF">A4U43_C07F1090</name>
</gene>
<dbReference type="Gramene" id="ONK62168">
    <property type="protein sequence ID" value="ONK62168"/>
    <property type="gene ID" value="A4U43_C07F1090"/>
</dbReference>
<dbReference type="Proteomes" id="UP000243459">
    <property type="component" value="Chromosome 7"/>
</dbReference>